<dbReference type="Proteomes" id="UP001606134">
    <property type="component" value="Unassembled WGS sequence"/>
</dbReference>
<accession>A0ABW7HA42</accession>
<gene>
    <name evidence="2" type="ORF">ACG04R_08890</name>
</gene>
<dbReference type="SUPFAM" id="SSF53756">
    <property type="entry name" value="UDP-Glycosyltransferase/glycogen phosphorylase"/>
    <property type="match status" value="1"/>
</dbReference>
<dbReference type="EC" id="2.4.-.-" evidence="2"/>
<dbReference type="EMBL" id="JBIGIC010000004">
    <property type="protein sequence ID" value="MFG6486785.1"/>
    <property type="molecule type" value="Genomic_DNA"/>
</dbReference>
<dbReference type="Pfam" id="PF13524">
    <property type="entry name" value="Glyco_trans_1_2"/>
    <property type="match status" value="1"/>
</dbReference>
<organism evidence="2 3">
    <name type="scientific">Pelomonas candidula</name>
    <dbReference type="NCBI Taxonomy" id="3299025"/>
    <lineage>
        <taxon>Bacteria</taxon>
        <taxon>Pseudomonadati</taxon>
        <taxon>Pseudomonadota</taxon>
        <taxon>Betaproteobacteria</taxon>
        <taxon>Burkholderiales</taxon>
        <taxon>Sphaerotilaceae</taxon>
        <taxon>Roseateles</taxon>
    </lineage>
</organism>
<keyword evidence="2" id="KW-0328">Glycosyltransferase</keyword>
<name>A0ABW7HA42_9BURK</name>
<protein>
    <submittedName>
        <fullName evidence="2">Glycosyltransferase</fullName>
        <ecNumber evidence="2">2.4.-.-</ecNumber>
    </submittedName>
</protein>
<feature type="domain" description="Spore protein YkvP/CgeB glycosyl transferase-like" evidence="1">
    <location>
        <begin position="168"/>
        <end position="320"/>
    </location>
</feature>
<proteinExistence type="predicted"/>
<evidence type="ECO:0000313" key="3">
    <source>
        <dbReference type="Proteomes" id="UP001606134"/>
    </source>
</evidence>
<reference evidence="2 3" key="1">
    <citation type="submission" date="2024-08" db="EMBL/GenBank/DDBJ databases">
        <authorList>
            <person name="Lu H."/>
        </authorList>
    </citation>
    <scope>NUCLEOTIDE SEQUENCE [LARGE SCALE GENOMIC DNA]</scope>
    <source>
        <strain evidence="2 3">BYS78W</strain>
    </source>
</reference>
<dbReference type="InterPro" id="IPR055259">
    <property type="entry name" value="YkvP/CgeB_Glyco_trans-like"/>
</dbReference>
<comment type="caution">
    <text evidence="2">The sequence shown here is derived from an EMBL/GenBank/DDBJ whole genome shotgun (WGS) entry which is preliminary data.</text>
</comment>
<keyword evidence="2" id="KW-0808">Transferase</keyword>
<evidence type="ECO:0000259" key="1">
    <source>
        <dbReference type="Pfam" id="PF13524"/>
    </source>
</evidence>
<dbReference type="GO" id="GO:0016757">
    <property type="term" value="F:glycosyltransferase activity"/>
    <property type="evidence" value="ECO:0007669"/>
    <property type="project" value="UniProtKB-KW"/>
</dbReference>
<dbReference type="RefSeq" id="WP_394408356.1">
    <property type="nucleotide sequence ID" value="NZ_JBIGIC010000004.1"/>
</dbReference>
<keyword evidence="3" id="KW-1185">Reference proteome</keyword>
<evidence type="ECO:0000313" key="2">
    <source>
        <dbReference type="EMBL" id="MFG6486785.1"/>
    </source>
</evidence>
<sequence length="350" mass="40099">MKILLVCMEYDYGDPARGRSYEYFNFYDSLRADHEVELFDYMQGLKADGKTRMNERLVEAAASGGFDVAIFALYTDQLDPAAVDAVRRHTRTLCFFHDDNWRREFVRTWAPHFDFFTSSDYECHNKYVKAGLPHVIHFPFGANPRLYKPLNQPKRHDASFIGGWNPAREWLIGRLRKAGIQVAVAGFGWPGGIIEHDAMVRMFNETRINLNLTNSRCWDLRMLATHPVNGLRQLRSHKTAEQIKARHFEINACGAFQLSYYVEGLERAYRIGEEVAVYAEPDEMIDKVRYYLADNDLRERIAAAGLARTLTEHTFARRFDGVFAQMGLGTLSHATSDRPSAVDNALESAP</sequence>